<evidence type="ECO:0000313" key="13">
    <source>
        <dbReference type="Proteomes" id="UP001500418"/>
    </source>
</evidence>
<evidence type="ECO:0000256" key="9">
    <source>
        <dbReference type="ARBA" id="ARBA00023136"/>
    </source>
</evidence>
<organism evidence="12 13">
    <name type="scientific">Streptomyces rhizosphaericus</name>
    <dbReference type="NCBI Taxonomy" id="114699"/>
    <lineage>
        <taxon>Bacteria</taxon>
        <taxon>Bacillati</taxon>
        <taxon>Actinomycetota</taxon>
        <taxon>Actinomycetes</taxon>
        <taxon>Kitasatosporales</taxon>
        <taxon>Streptomycetaceae</taxon>
        <taxon>Streptomyces</taxon>
        <taxon>Streptomyces violaceusniger group</taxon>
    </lineage>
</organism>
<evidence type="ECO:0000256" key="6">
    <source>
        <dbReference type="ARBA" id="ARBA00022692"/>
    </source>
</evidence>
<keyword evidence="7" id="KW-0256">Endoplasmic reticulum</keyword>
<evidence type="ECO:0000256" key="2">
    <source>
        <dbReference type="ARBA" id="ARBA00004687"/>
    </source>
</evidence>
<feature type="transmembrane region" description="Helical" evidence="10">
    <location>
        <begin position="30"/>
        <end position="52"/>
    </location>
</feature>
<sequence length="407" mass="43354">MKPRPSAITVEAGDSRAPRYHRLRAAARDAAPAVLGFAMVRAVGVAVLLYCGHRRGDPALERLATIWDAERYGNIAVNGYDCGLPVLATSPQAGNACSNLAFFPLYPALIRLVHSLTSLPVPHAALLVSWLASLTAAWGIFAVAAWRYGKHTGVLAAVLWGALPHAVVESMAYTEALFTALAAWSLFAALTQRWIWAGVLCALAGLTRPSAVALVVAIDGAAAVALVRIRRRPARQPAKAGWRPCLGALIAPLGWLGFITWVGARLGHWDGYFAVQRLWRSRFDWGVTTVRQLGRVFLHPTSVPFAWMVVALVLCAAIALGAMTVTHGQPLPLVVYSVGLLVIAVGDSAFFGARARFLVPAFPLLLPLAVGLARVRSGSVRVLLLGSTTALSALYGAYLVFAVDHAP</sequence>
<keyword evidence="13" id="KW-1185">Reference proteome</keyword>
<feature type="transmembrane region" description="Helical" evidence="10">
    <location>
        <begin position="305"/>
        <end position="326"/>
    </location>
</feature>
<feature type="transmembrane region" description="Helical" evidence="10">
    <location>
        <begin position="333"/>
        <end position="351"/>
    </location>
</feature>
<feature type="transmembrane region" description="Helical" evidence="10">
    <location>
        <begin position="124"/>
        <end position="146"/>
    </location>
</feature>
<name>A0ABN1PF50_9ACTN</name>
<feature type="transmembrane region" description="Helical" evidence="10">
    <location>
        <begin position="357"/>
        <end position="375"/>
    </location>
</feature>
<reference evidence="12 13" key="1">
    <citation type="journal article" date="2019" name="Int. J. Syst. Evol. Microbiol.">
        <title>The Global Catalogue of Microorganisms (GCM) 10K type strain sequencing project: providing services to taxonomists for standard genome sequencing and annotation.</title>
        <authorList>
            <consortium name="The Broad Institute Genomics Platform"/>
            <consortium name="The Broad Institute Genome Sequencing Center for Infectious Disease"/>
            <person name="Wu L."/>
            <person name="Ma J."/>
        </authorList>
    </citation>
    <scope>NUCLEOTIDE SEQUENCE [LARGE SCALE GENOMIC DNA]</scope>
    <source>
        <strain evidence="12 13">JCM 11444</strain>
    </source>
</reference>
<dbReference type="Proteomes" id="UP001500418">
    <property type="component" value="Unassembled WGS sequence"/>
</dbReference>
<feature type="transmembrane region" description="Helical" evidence="10">
    <location>
        <begin position="241"/>
        <end position="264"/>
    </location>
</feature>
<dbReference type="PANTHER" id="PTHR12468">
    <property type="entry name" value="GPI MANNOSYLTRANSFERASE 2"/>
    <property type="match status" value="1"/>
</dbReference>
<keyword evidence="3" id="KW-0337">GPI-anchor biosynthesis</keyword>
<proteinExistence type="predicted"/>
<keyword evidence="9 10" id="KW-0472">Membrane</keyword>
<feature type="transmembrane region" description="Helical" evidence="10">
    <location>
        <begin position="382"/>
        <end position="401"/>
    </location>
</feature>
<dbReference type="EMBL" id="BAAAID010000013">
    <property type="protein sequence ID" value="GAA0926730.1"/>
    <property type="molecule type" value="Genomic_DNA"/>
</dbReference>
<dbReference type="InterPro" id="IPR038731">
    <property type="entry name" value="RgtA/B/C-like"/>
</dbReference>
<feature type="transmembrane region" description="Helical" evidence="10">
    <location>
        <begin position="211"/>
        <end position="229"/>
    </location>
</feature>
<comment type="caution">
    <text evidence="12">The sequence shown here is derived from an EMBL/GenBank/DDBJ whole genome shotgun (WGS) entry which is preliminary data.</text>
</comment>
<keyword evidence="8 10" id="KW-1133">Transmembrane helix</keyword>
<protein>
    <submittedName>
        <fullName evidence="12">Glycosyltransferase family 39 protein</fullName>
    </submittedName>
</protein>
<gene>
    <name evidence="12" type="ORF">GCM10009575_026450</name>
</gene>
<dbReference type="PANTHER" id="PTHR12468:SF2">
    <property type="entry name" value="GPI MANNOSYLTRANSFERASE 2"/>
    <property type="match status" value="1"/>
</dbReference>
<keyword evidence="5" id="KW-0808">Transferase</keyword>
<feature type="transmembrane region" description="Helical" evidence="10">
    <location>
        <begin position="180"/>
        <end position="205"/>
    </location>
</feature>
<dbReference type="InterPro" id="IPR007315">
    <property type="entry name" value="PIG-V/Gpi18"/>
</dbReference>
<accession>A0ABN1PF50</accession>
<keyword evidence="6 10" id="KW-0812">Transmembrane</keyword>
<evidence type="ECO:0000256" key="7">
    <source>
        <dbReference type="ARBA" id="ARBA00022824"/>
    </source>
</evidence>
<keyword evidence="4" id="KW-0328">Glycosyltransferase</keyword>
<evidence type="ECO:0000313" key="12">
    <source>
        <dbReference type="EMBL" id="GAA0926730.1"/>
    </source>
</evidence>
<evidence type="ECO:0000256" key="10">
    <source>
        <dbReference type="SAM" id="Phobius"/>
    </source>
</evidence>
<comment type="subcellular location">
    <subcellularLocation>
        <location evidence="1">Endoplasmic reticulum membrane</location>
        <topology evidence="1">Multi-pass membrane protein</topology>
    </subcellularLocation>
</comment>
<comment type="pathway">
    <text evidence="2">Glycolipid biosynthesis; glycosylphosphatidylinositol-anchor biosynthesis.</text>
</comment>
<evidence type="ECO:0000256" key="8">
    <source>
        <dbReference type="ARBA" id="ARBA00022989"/>
    </source>
</evidence>
<dbReference type="Pfam" id="PF13231">
    <property type="entry name" value="PMT_2"/>
    <property type="match status" value="1"/>
</dbReference>
<feature type="domain" description="Glycosyltransferase RgtA/B/C/D-like" evidence="11">
    <location>
        <begin position="104"/>
        <end position="222"/>
    </location>
</feature>
<evidence type="ECO:0000256" key="1">
    <source>
        <dbReference type="ARBA" id="ARBA00004477"/>
    </source>
</evidence>
<evidence type="ECO:0000256" key="3">
    <source>
        <dbReference type="ARBA" id="ARBA00022502"/>
    </source>
</evidence>
<evidence type="ECO:0000259" key="11">
    <source>
        <dbReference type="Pfam" id="PF13231"/>
    </source>
</evidence>
<evidence type="ECO:0000256" key="4">
    <source>
        <dbReference type="ARBA" id="ARBA00022676"/>
    </source>
</evidence>
<evidence type="ECO:0000256" key="5">
    <source>
        <dbReference type="ARBA" id="ARBA00022679"/>
    </source>
</evidence>